<sequence>MSTEHEYWFPAKRYGWGWGLPSCWQGWAVLVTYFALIGLDIRLFPPARGPFTFALFIALLSVALVAVCWLKGEPPRWRWGKD</sequence>
<evidence type="ECO:0000313" key="2">
    <source>
        <dbReference type="EMBL" id="SAL74770.1"/>
    </source>
</evidence>
<dbReference type="RefSeq" id="WP_075644115.1">
    <property type="nucleotide sequence ID" value="NZ_FCOK02000169.1"/>
</dbReference>
<accession>A0A158K2M4</accession>
<feature type="transmembrane region" description="Helical" evidence="1">
    <location>
        <begin position="24"/>
        <end position="44"/>
    </location>
</feature>
<keyword evidence="1" id="KW-0812">Transmembrane</keyword>
<gene>
    <name evidence="2" type="ORF">AWB69_09237</name>
</gene>
<evidence type="ECO:0000313" key="3">
    <source>
        <dbReference type="Proteomes" id="UP000054683"/>
    </source>
</evidence>
<dbReference type="AlphaFoldDB" id="A0A158K2M4"/>
<keyword evidence="1" id="KW-1133">Transmembrane helix</keyword>
<reference evidence="2 3" key="1">
    <citation type="submission" date="2016-01" db="EMBL/GenBank/DDBJ databases">
        <authorList>
            <person name="Oliw E.H."/>
        </authorList>
    </citation>
    <scope>NUCLEOTIDE SEQUENCE [LARGE SCALE GENOMIC DNA]</scope>
    <source>
        <strain evidence="2">LMG 27134</strain>
    </source>
</reference>
<name>A0A158K2M4_9BURK</name>
<keyword evidence="1" id="KW-0472">Membrane</keyword>
<proteinExistence type="predicted"/>
<dbReference type="Proteomes" id="UP000054683">
    <property type="component" value="Unassembled WGS sequence"/>
</dbReference>
<feature type="transmembrane region" description="Helical" evidence="1">
    <location>
        <begin position="51"/>
        <end position="72"/>
    </location>
</feature>
<dbReference type="EMBL" id="FCOK02000169">
    <property type="protein sequence ID" value="SAL74770.1"/>
    <property type="molecule type" value="Genomic_DNA"/>
</dbReference>
<organism evidence="2 3">
    <name type="scientific">Caballeronia udeis</name>
    <dbReference type="NCBI Taxonomy" id="1232866"/>
    <lineage>
        <taxon>Bacteria</taxon>
        <taxon>Pseudomonadati</taxon>
        <taxon>Pseudomonadota</taxon>
        <taxon>Betaproteobacteria</taxon>
        <taxon>Burkholderiales</taxon>
        <taxon>Burkholderiaceae</taxon>
        <taxon>Caballeronia</taxon>
    </lineage>
</organism>
<protein>
    <submittedName>
        <fullName evidence="2">Uncharacterized protein</fullName>
    </submittedName>
</protein>
<evidence type="ECO:0000256" key="1">
    <source>
        <dbReference type="SAM" id="Phobius"/>
    </source>
</evidence>